<keyword evidence="3 6" id="KW-0812">Transmembrane</keyword>
<dbReference type="InterPro" id="IPR052536">
    <property type="entry name" value="ABC-4_Integral_Memb_Prot"/>
</dbReference>
<comment type="subcellular location">
    <subcellularLocation>
        <location evidence="1 6">Cell membrane</location>
        <topology evidence="1 6">Multi-pass membrane protein</topology>
    </subcellularLocation>
</comment>
<protein>
    <submittedName>
        <fullName evidence="8">ABC transporter permease</fullName>
    </submittedName>
</protein>
<keyword evidence="9" id="KW-1185">Reference proteome</keyword>
<keyword evidence="6" id="KW-0813">Transport</keyword>
<feature type="transmembrane region" description="Helical" evidence="6">
    <location>
        <begin position="596"/>
        <end position="618"/>
    </location>
</feature>
<evidence type="ECO:0000313" key="9">
    <source>
        <dbReference type="Proteomes" id="UP001377337"/>
    </source>
</evidence>
<feature type="domain" description="ABC3 transporter permease C-terminal" evidence="7">
    <location>
        <begin position="62"/>
        <end position="168"/>
    </location>
</feature>
<feature type="transmembrane region" description="Helical" evidence="6">
    <location>
        <begin position="506"/>
        <end position="530"/>
    </location>
</feature>
<comment type="similarity">
    <text evidence="6">Belongs to the ABC-4 integral membrane protein family.</text>
</comment>
<dbReference type="Pfam" id="PF02687">
    <property type="entry name" value="FtsX"/>
    <property type="match status" value="1"/>
</dbReference>
<feature type="transmembrane region" description="Helical" evidence="6">
    <location>
        <begin position="281"/>
        <end position="302"/>
    </location>
</feature>
<dbReference type="InterPro" id="IPR027022">
    <property type="entry name" value="ABC_permease_BceB-typ"/>
</dbReference>
<feature type="transmembrane region" description="Helical" evidence="6">
    <location>
        <begin position="20"/>
        <end position="41"/>
    </location>
</feature>
<organism evidence="8 9">
    <name type="scientific">Metabacillus sediminis</name>
    <dbReference type="NCBI Taxonomy" id="3117746"/>
    <lineage>
        <taxon>Bacteria</taxon>
        <taxon>Bacillati</taxon>
        <taxon>Bacillota</taxon>
        <taxon>Bacilli</taxon>
        <taxon>Bacillales</taxon>
        <taxon>Bacillaceae</taxon>
        <taxon>Metabacillus</taxon>
    </lineage>
</organism>
<keyword evidence="2 6" id="KW-1003">Cell membrane</keyword>
<feature type="transmembrane region" description="Helical" evidence="6">
    <location>
        <begin position="102"/>
        <end position="131"/>
    </location>
</feature>
<dbReference type="PANTHER" id="PTHR46795">
    <property type="entry name" value="ABC TRANSPORTER PERMEASE-RELATED-RELATED"/>
    <property type="match status" value="1"/>
</dbReference>
<evidence type="ECO:0000313" key="8">
    <source>
        <dbReference type="EMBL" id="WXB97164.1"/>
    </source>
</evidence>
<keyword evidence="5 6" id="KW-0472">Membrane</keyword>
<feature type="transmembrane region" description="Helical" evidence="6">
    <location>
        <begin position="198"/>
        <end position="217"/>
    </location>
</feature>
<dbReference type="RefSeq" id="WP_338779404.1">
    <property type="nucleotide sequence ID" value="NZ_CP147407.1"/>
</dbReference>
<accession>A0ABZ2NHA3</accession>
<feature type="transmembrane region" description="Helical" evidence="6">
    <location>
        <begin position="223"/>
        <end position="249"/>
    </location>
</feature>
<feature type="transmembrane region" description="Helical" evidence="6">
    <location>
        <begin position="564"/>
        <end position="584"/>
    </location>
</feature>
<feature type="transmembrane region" description="Helical" evidence="6">
    <location>
        <begin position="151"/>
        <end position="174"/>
    </location>
</feature>
<gene>
    <name evidence="8" type="ORF">WCV65_01210</name>
</gene>
<evidence type="ECO:0000256" key="6">
    <source>
        <dbReference type="PIRNR" id="PIRNR018968"/>
    </source>
</evidence>
<dbReference type="PANTHER" id="PTHR46795:SF2">
    <property type="entry name" value="ABC TRANSPORTER, PERMEASE PROTEIN"/>
    <property type="match status" value="1"/>
</dbReference>
<name>A0ABZ2NHA3_9BACI</name>
<dbReference type="PIRSF" id="PIRSF018968">
    <property type="entry name" value="ABC_permease_BceB"/>
    <property type="match status" value="1"/>
</dbReference>
<evidence type="ECO:0000256" key="3">
    <source>
        <dbReference type="ARBA" id="ARBA00022692"/>
    </source>
</evidence>
<feature type="transmembrane region" description="Helical" evidence="6">
    <location>
        <begin position="61"/>
        <end position="81"/>
    </location>
</feature>
<proteinExistence type="inferred from homology"/>
<reference evidence="8 9" key="1">
    <citation type="submission" date="2024-02" db="EMBL/GenBank/DDBJ databases">
        <title>Seven novel Bacillus-like species.</title>
        <authorList>
            <person name="Liu G."/>
        </authorList>
    </citation>
    <scope>NUCLEOTIDE SEQUENCE [LARGE SCALE GENOMIC DNA]</scope>
    <source>
        <strain evidence="8 9">FJAT-52054</strain>
    </source>
</reference>
<evidence type="ECO:0000256" key="4">
    <source>
        <dbReference type="ARBA" id="ARBA00022989"/>
    </source>
</evidence>
<keyword evidence="4 6" id="KW-1133">Transmembrane helix</keyword>
<dbReference type="EMBL" id="CP147407">
    <property type="protein sequence ID" value="WXB97164.1"/>
    <property type="molecule type" value="Genomic_DNA"/>
</dbReference>
<sequence length="626" mass="69722">MTFRKLALNNVLRNWRTYAAYFLSSAFSVFVFFVYAVFAFHPALTAGTLKDASTGMHFAESIIYVFTFFFILYSMSTFLKTRKKEFGLFILHGMTSLQLRKLVFLENMVIGLLSILFGIGAGLLASQGLLILGSKVIGMNPALPFYFPQSAMILTFTAFTVLFFVISSFTAAVLKGNKLIDLLTGTEKPRPEPKASRIRTVLAAVLLFGGYAAAIAVKGVMVVSAMIPVTIVVVIGTYFLFTQASVWIISKLKTNERIYLNRTNIVTFSDLSFRMKDNARMFFIVSIVSTVAFAAIGTLVGFRAMMTNSVELQEPYTFVYQAAPNDQKKDERISQIEDALSGTDYEKLSVSYKKLNDENQAYTFMSETDYNRAAALWNEPKLALKKGEAAMMQEDLLYPRGLTQGNEPEPIHINGLPEKTKKPKVLDKLLFSMSLFTGDLVILPDPQFAAIKAEEKSYTAYRTENASSTLAAGKKLEYSSSQKADPAFLFTSSAVKIDQVKQSINIFLFVGLFIGFVFFAAAGSFLYFRLYADFEGDVKKYQAISKIGLTDKEMKKIVTVQMSLLFFVPVGVAAAHGFIALIALGNMFGTRIWTEIAMVLGSFMLIQLVYFLIIRIGYVNKVKQAI</sequence>
<evidence type="ECO:0000256" key="2">
    <source>
        <dbReference type="ARBA" id="ARBA00022475"/>
    </source>
</evidence>
<dbReference type="InterPro" id="IPR003838">
    <property type="entry name" value="ABC3_permease_C"/>
</dbReference>
<evidence type="ECO:0000256" key="5">
    <source>
        <dbReference type="ARBA" id="ARBA00023136"/>
    </source>
</evidence>
<dbReference type="Proteomes" id="UP001377337">
    <property type="component" value="Chromosome"/>
</dbReference>
<evidence type="ECO:0000259" key="7">
    <source>
        <dbReference type="Pfam" id="PF02687"/>
    </source>
</evidence>
<evidence type="ECO:0000256" key="1">
    <source>
        <dbReference type="ARBA" id="ARBA00004651"/>
    </source>
</evidence>